<dbReference type="EMBL" id="DS547146">
    <property type="protein sequence ID" value="EDR00813.1"/>
    <property type="molecule type" value="Genomic_DNA"/>
</dbReference>
<feature type="region of interest" description="Disordered" evidence="1">
    <location>
        <begin position="1"/>
        <end position="40"/>
    </location>
</feature>
<dbReference type="AlphaFoldDB" id="B0DXC7"/>
<dbReference type="HOGENOM" id="CLU_2542966_0_0_1"/>
<dbReference type="GeneID" id="6084220"/>
<evidence type="ECO:0000313" key="2">
    <source>
        <dbReference type="EMBL" id="EDR00813.1"/>
    </source>
</evidence>
<dbReference type="KEGG" id="lbc:LACBIDRAFT_313016"/>
<reference evidence="2 3" key="1">
    <citation type="journal article" date="2008" name="Nature">
        <title>The genome of Laccaria bicolor provides insights into mycorrhizal symbiosis.</title>
        <authorList>
            <person name="Martin F."/>
            <person name="Aerts A."/>
            <person name="Ahren D."/>
            <person name="Brun A."/>
            <person name="Danchin E.G.J."/>
            <person name="Duchaussoy F."/>
            <person name="Gibon J."/>
            <person name="Kohler A."/>
            <person name="Lindquist E."/>
            <person name="Pereda V."/>
            <person name="Salamov A."/>
            <person name="Shapiro H.J."/>
            <person name="Wuyts J."/>
            <person name="Blaudez D."/>
            <person name="Buee M."/>
            <person name="Brokstein P."/>
            <person name="Canbaeck B."/>
            <person name="Cohen D."/>
            <person name="Courty P.E."/>
            <person name="Coutinho P.M."/>
            <person name="Delaruelle C."/>
            <person name="Detter J.C."/>
            <person name="Deveau A."/>
            <person name="DiFazio S."/>
            <person name="Duplessis S."/>
            <person name="Fraissinet-Tachet L."/>
            <person name="Lucic E."/>
            <person name="Frey-Klett P."/>
            <person name="Fourrey C."/>
            <person name="Feussner I."/>
            <person name="Gay G."/>
            <person name="Grimwood J."/>
            <person name="Hoegger P.J."/>
            <person name="Jain P."/>
            <person name="Kilaru S."/>
            <person name="Labbe J."/>
            <person name="Lin Y.C."/>
            <person name="Legue V."/>
            <person name="Le Tacon F."/>
            <person name="Marmeisse R."/>
            <person name="Melayah D."/>
            <person name="Montanini B."/>
            <person name="Muratet M."/>
            <person name="Nehls U."/>
            <person name="Niculita-Hirzel H."/>
            <person name="Oudot-Le Secq M.P."/>
            <person name="Peter M."/>
            <person name="Quesneville H."/>
            <person name="Rajashekar B."/>
            <person name="Reich M."/>
            <person name="Rouhier N."/>
            <person name="Schmutz J."/>
            <person name="Yin T."/>
            <person name="Chalot M."/>
            <person name="Henrissat B."/>
            <person name="Kuees U."/>
            <person name="Lucas S."/>
            <person name="Van de Peer Y."/>
            <person name="Podila G.K."/>
            <person name="Polle A."/>
            <person name="Pukkila P.J."/>
            <person name="Richardson P.M."/>
            <person name="Rouze P."/>
            <person name="Sanders I.R."/>
            <person name="Stajich J.E."/>
            <person name="Tunlid A."/>
            <person name="Tuskan G."/>
            <person name="Grigoriev I.V."/>
        </authorList>
    </citation>
    <scope>NUCLEOTIDE SEQUENCE [LARGE SCALE GENOMIC DNA]</scope>
    <source>
        <strain evidence="3">S238N-H82 / ATCC MYA-4686</strain>
    </source>
</reference>
<proteinExistence type="predicted"/>
<evidence type="ECO:0000313" key="3">
    <source>
        <dbReference type="Proteomes" id="UP000001194"/>
    </source>
</evidence>
<gene>
    <name evidence="2" type="ORF">LACBIDRAFT_313016</name>
</gene>
<evidence type="ECO:0000256" key="1">
    <source>
        <dbReference type="SAM" id="MobiDB-lite"/>
    </source>
</evidence>
<protein>
    <submittedName>
        <fullName evidence="2">Predicted protein</fullName>
    </submittedName>
</protein>
<dbReference type="Proteomes" id="UP000001194">
    <property type="component" value="Unassembled WGS sequence"/>
</dbReference>
<feature type="compositionally biased region" description="Polar residues" evidence="1">
    <location>
        <begin position="1"/>
        <end position="14"/>
    </location>
</feature>
<name>B0DXC7_LACBS</name>
<sequence>MNRGSLQTKFSNFENKQRRKGKCQRDKKTGREPSSNPTPQKHLAFLLVLLNALSSLPTSLIVAHSPDSVPIAVADKHDVRLAA</sequence>
<keyword evidence="3" id="KW-1185">Reference proteome</keyword>
<dbReference type="InParanoid" id="B0DXC7"/>
<dbReference type="RefSeq" id="XP_001888605.1">
    <property type="nucleotide sequence ID" value="XM_001888570.1"/>
</dbReference>
<accession>B0DXC7</accession>
<organism evidence="3">
    <name type="scientific">Laccaria bicolor (strain S238N-H82 / ATCC MYA-4686)</name>
    <name type="common">Bicoloured deceiver</name>
    <name type="synonym">Laccaria laccata var. bicolor</name>
    <dbReference type="NCBI Taxonomy" id="486041"/>
    <lineage>
        <taxon>Eukaryota</taxon>
        <taxon>Fungi</taxon>
        <taxon>Dikarya</taxon>
        <taxon>Basidiomycota</taxon>
        <taxon>Agaricomycotina</taxon>
        <taxon>Agaricomycetes</taxon>
        <taxon>Agaricomycetidae</taxon>
        <taxon>Agaricales</taxon>
        <taxon>Agaricineae</taxon>
        <taxon>Hydnangiaceae</taxon>
        <taxon>Laccaria</taxon>
    </lineage>
</organism>